<feature type="compositionally biased region" description="Low complexity" evidence="15">
    <location>
        <begin position="579"/>
        <end position="595"/>
    </location>
</feature>
<keyword evidence="1" id="KW-0813">Transport</keyword>
<evidence type="ECO:0000256" key="13">
    <source>
        <dbReference type="ARBA" id="ARBA00046288"/>
    </source>
</evidence>
<evidence type="ECO:0000256" key="11">
    <source>
        <dbReference type="ARBA" id="ARBA00023136"/>
    </source>
</evidence>
<dbReference type="Proteomes" id="UP000007110">
    <property type="component" value="Unassembled WGS sequence"/>
</dbReference>
<dbReference type="InterPro" id="IPR057835">
    <property type="entry name" value="EF-hand_STIM1/2"/>
</dbReference>
<dbReference type="GO" id="GO:0006816">
    <property type="term" value="P:calcium ion transport"/>
    <property type="evidence" value="ECO:0007669"/>
    <property type="project" value="UniProtKB-KW"/>
</dbReference>
<dbReference type="PANTHER" id="PTHR15136:SF5">
    <property type="entry name" value="STROMAL INTERACTION MOLECULE HOMOLOG"/>
    <property type="match status" value="1"/>
</dbReference>
<accession>A0A7M7NJ25</accession>
<evidence type="ECO:0000256" key="3">
    <source>
        <dbReference type="ARBA" id="ARBA00022568"/>
    </source>
</evidence>
<dbReference type="Pfam" id="PF16533">
    <property type="entry name" value="SOAR"/>
    <property type="match status" value="1"/>
</dbReference>
<evidence type="ECO:0000256" key="8">
    <source>
        <dbReference type="ARBA" id="ARBA00022989"/>
    </source>
</evidence>
<keyword evidence="5" id="KW-0479">Metal-binding</keyword>
<evidence type="ECO:0000313" key="18">
    <source>
        <dbReference type="EnsemblMetazoa" id="XP_030836498"/>
    </source>
</evidence>
<keyword evidence="9 14" id="KW-0175">Coiled coil</keyword>
<dbReference type="Pfam" id="PF07647">
    <property type="entry name" value="SAM_2"/>
    <property type="match status" value="1"/>
</dbReference>
<keyword evidence="8 16" id="KW-1133">Transmembrane helix</keyword>
<dbReference type="Gene3D" id="1.10.238.180">
    <property type="match status" value="1"/>
</dbReference>
<evidence type="ECO:0000256" key="5">
    <source>
        <dbReference type="ARBA" id="ARBA00022723"/>
    </source>
</evidence>
<dbReference type="CDD" id="cd09504">
    <property type="entry name" value="SAM_STIM-1_2-like"/>
    <property type="match status" value="1"/>
</dbReference>
<organism evidence="18 19">
    <name type="scientific">Strongylocentrotus purpuratus</name>
    <name type="common">Purple sea urchin</name>
    <dbReference type="NCBI Taxonomy" id="7668"/>
    <lineage>
        <taxon>Eukaryota</taxon>
        <taxon>Metazoa</taxon>
        <taxon>Echinodermata</taxon>
        <taxon>Eleutherozoa</taxon>
        <taxon>Echinozoa</taxon>
        <taxon>Echinoidea</taxon>
        <taxon>Euechinoidea</taxon>
        <taxon>Echinacea</taxon>
        <taxon>Camarodonta</taxon>
        <taxon>Echinidea</taxon>
        <taxon>Strongylocentrotidae</taxon>
        <taxon>Strongylocentrotus</taxon>
    </lineage>
</organism>
<sequence>MASVSVNRKQRLSNRAYRDIYAIPVFIMFVWTTCVCLCVVGQFPVDSTRLTPASGTAKKGGGGTSAPLTDRSFEYPECSTKDVACIDDHREKDRLGKEGIMLLHRQMDDDHDGDVEPSESDEFLRDELKYEDDFERHSQLHRNDKEISAEELWKGWKYSEVYNWTVDKTVKWLEDSVDLPQYAERFQNNGIEGSALPRLATNNGHFMTAILGITDPIHRQKISLKAMDVVLFGPPKPMHNYLKDWLLVISLVVALGGCWFAFIQHRFSQSHVKQLLREMESLSSAEDSLKELQEKLNVAQEDHKSAVREKQSIEKQLTDEIETAKHEARRLERERIGDDTDGNSDLATQLSLAEEELVQVRSALDEAERRLSEEINWSAPMTLQQWLQLTYEIEYRYYVSKRVAAAKQLQVAKEECEKLRRKRASLIGSFRIAHGTSLDAVDQRIVSARTALHEVTAELKERTHRWNQIESVCQFAIMNNPGFQILMASMGGIPNGADLPGGQSPELDGPPQIPGSLSSAGSVIGSMAHVAENNPPMGLDEVEENMPPMPQQQPSYGAMKQALPMPRNTSQEFRRMAHQQRSGSQQSLGSMSGSQVIHRTHYQQPPQHQQAQIVQQQQQFGAGSSAASVAGSSSASGMGPSVNGNGSASGSNGSKYILGGDSSFERMSSHESSGSLPSNASFGSQHSSQQGATSSHSPSSSFPTSPSQGMVTSPHPITTTTTTSTNPNTIAASASKPLISSHHQPPPSLSHGMPPHRSNRSFSHPYRSSTHPLMLLQRKSFDSSYPLPSAPLSSANANQRVLHASRSDTTLSTLGSHQSLVAEAGAVDIKPASRVVNWKDITKKRREQLKKMGSLSSKDEDNVSSNEGDLAERSKKKSRLRLIRKGNKPDKVKTS</sequence>
<keyword evidence="2" id="KW-0597">Phosphoprotein</keyword>
<evidence type="ECO:0000256" key="6">
    <source>
        <dbReference type="ARBA" id="ARBA00022729"/>
    </source>
</evidence>
<evidence type="ECO:0000256" key="7">
    <source>
        <dbReference type="ARBA" id="ARBA00022837"/>
    </source>
</evidence>
<protein>
    <recommendedName>
        <fullName evidence="17">SAM domain-containing protein</fullName>
    </recommendedName>
</protein>
<feature type="coiled-coil region" evidence="14">
    <location>
        <begin position="272"/>
        <end position="370"/>
    </location>
</feature>
<name>A0A7M7NJ25_STRPU</name>
<evidence type="ECO:0000256" key="16">
    <source>
        <dbReference type="SAM" id="Phobius"/>
    </source>
</evidence>
<dbReference type="SUPFAM" id="SSF47769">
    <property type="entry name" value="SAM/Pointed domain"/>
    <property type="match status" value="1"/>
</dbReference>
<proteinExistence type="predicted"/>
<keyword evidence="11 16" id="KW-0472">Membrane</keyword>
<dbReference type="Gene3D" id="1.20.5.340">
    <property type="match status" value="1"/>
</dbReference>
<dbReference type="AlphaFoldDB" id="A0A7M7NJ25"/>
<dbReference type="OrthoDB" id="9986177at2759"/>
<feature type="coiled-coil region" evidence="14">
    <location>
        <begin position="402"/>
        <end position="429"/>
    </location>
</feature>
<feature type="transmembrane region" description="Helical" evidence="16">
    <location>
        <begin position="20"/>
        <end position="40"/>
    </location>
</feature>
<dbReference type="InterPro" id="IPR032393">
    <property type="entry name" value="SOAR_STIM1/2"/>
</dbReference>
<dbReference type="FunFam" id="1.10.287.3550:FF:000002">
    <property type="entry name" value="Stromal interaction molecule homolog"/>
    <property type="match status" value="1"/>
</dbReference>
<evidence type="ECO:0000256" key="15">
    <source>
        <dbReference type="SAM" id="MobiDB-lite"/>
    </source>
</evidence>
<dbReference type="PROSITE" id="PS50105">
    <property type="entry name" value="SAM_DOMAIN"/>
    <property type="match status" value="1"/>
</dbReference>
<keyword evidence="12" id="KW-0325">Glycoprotein</keyword>
<dbReference type="Gene3D" id="1.10.287.3550">
    <property type="match status" value="1"/>
</dbReference>
<dbReference type="FunFam" id="1.10.238.180:FF:000001">
    <property type="entry name" value="Stromal interaction molecule 1"/>
    <property type="match status" value="1"/>
</dbReference>
<reference evidence="19" key="1">
    <citation type="submission" date="2015-02" db="EMBL/GenBank/DDBJ databases">
        <title>Genome sequencing for Strongylocentrotus purpuratus.</title>
        <authorList>
            <person name="Murali S."/>
            <person name="Liu Y."/>
            <person name="Vee V."/>
            <person name="English A."/>
            <person name="Wang M."/>
            <person name="Skinner E."/>
            <person name="Han Y."/>
            <person name="Muzny D.M."/>
            <person name="Worley K.C."/>
            <person name="Gibbs R.A."/>
        </authorList>
    </citation>
    <scope>NUCLEOTIDE SEQUENCE</scope>
</reference>
<dbReference type="FunFam" id="1.20.5.340:FF:000033">
    <property type="entry name" value="Stromal interaction molecule"/>
    <property type="match status" value="1"/>
</dbReference>
<feature type="compositionally biased region" description="Low complexity" evidence="15">
    <location>
        <begin position="603"/>
        <end position="654"/>
    </location>
</feature>
<evidence type="ECO:0000256" key="9">
    <source>
        <dbReference type="ARBA" id="ARBA00023054"/>
    </source>
</evidence>
<evidence type="ECO:0000259" key="17">
    <source>
        <dbReference type="PROSITE" id="PS50105"/>
    </source>
</evidence>
<evidence type="ECO:0000256" key="1">
    <source>
        <dbReference type="ARBA" id="ARBA00022448"/>
    </source>
</evidence>
<feature type="region of interest" description="Disordered" evidence="15">
    <location>
        <begin position="847"/>
        <end position="895"/>
    </location>
</feature>
<comment type="subcellular location">
    <subcellularLocation>
        <location evidence="13">Endomembrane system</location>
        <topology evidence="13">Single-pass type I membrane protein</topology>
    </subcellularLocation>
</comment>
<keyword evidence="4 16" id="KW-0812">Transmembrane</keyword>
<dbReference type="GO" id="GO:0012505">
    <property type="term" value="C:endomembrane system"/>
    <property type="evidence" value="ECO:0007669"/>
    <property type="project" value="UniProtKB-SubCell"/>
</dbReference>
<keyword evidence="6" id="KW-0732">Signal</keyword>
<dbReference type="CDD" id="cd11722">
    <property type="entry name" value="SOAR"/>
    <property type="match status" value="1"/>
</dbReference>
<evidence type="ECO:0000256" key="10">
    <source>
        <dbReference type="ARBA" id="ARBA00023065"/>
    </source>
</evidence>
<feature type="compositionally biased region" description="Low complexity" evidence="15">
    <location>
        <begin position="683"/>
        <end position="743"/>
    </location>
</feature>
<reference evidence="18" key="2">
    <citation type="submission" date="2021-01" db="UniProtKB">
        <authorList>
            <consortium name="EnsemblMetazoa"/>
        </authorList>
    </citation>
    <scope>IDENTIFICATION</scope>
</reference>
<dbReference type="PANTHER" id="PTHR15136">
    <property type="entry name" value="STROMAL INTERACTION MOLECULE HOMOLOG"/>
    <property type="match status" value="1"/>
</dbReference>
<dbReference type="SMART" id="SM00454">
    <property type="entry name" value="SAM"/>
    <property type="match status" value="1"/>
</dbReference>
<evidence type="ECO:0000256" key="2">
    <source>
        <dbReference type="ARBA" id="ARBA00022553"/>
    </source>
</evidence>
<evidence type="ECO:0000256" key="4">
    <source>
        <dbReference type="ARBA" id="ARBA00022692"/>
    </source>
</evidence>
<keyword evidence="19" id="KW-1185">Reference proteome</keyword>
<feature type="domain" description="SAM" evidence="17">
    <location>
        <begin position="164"/>
        <end position="222"/>
    </location>
</feature>
<evidence type="ECO:0000313" key="19">
    <source>
        <dbReference type="Proteomes" id="UP000007110"/>
    </source>
</evidence>
<feature type="compositionally biased region" description="Basic residues" evidence="15">
    <location>
        <begin position="874"/>
        <end position="886"/>
    </location>
</feature>
<dbReference type="EnsemblMetazoa" id="XM_030980638">
    <property type="protein sequence ID" value="XP_030836498"/>
    <property type="gene ID" value="LOC581356"/>
</dbReference>
<evidence type="ECO:0000256" key="12">
    <source>
        <dbReference type="ARBA" id="ARBA00023180"/>
    </source>
</evidence>
<dbReference type="Pfam" id="PF25578">
    <property type="entry name" value="EF-hand_STIM1"/>
    <property type="match status" value="1"/>
</dbReference>
<dbReference type="GO" id="GO:0051049">
    <property type="term" value="P:regulation of transport"/>
    <property type="evidence" value="ECO:0007669"/>
    <property type="project" value="UniProtKB-ARBA"/>
</dbReference>
<feature type="region of interest" description="Disordered" evidence="15">
    <location>
        <begin position="562"/>
        <end position="768"/>
    </location>
</feature>
<dbReference type="InterPro" id="IPR001660">
    <property type="entry name" value="SAM"/>
</dbReference>
<evidence type="ECO:0000256" key="14">
    <source>
        <dbReference type="SAM" id="Coils"/>
    </source>
</evidence>
<dbReference type="GeneID" id="581356"/>
<dbReference type="GO" id="GO:0005246">
    <property type="term" value="F:calcium channel regulator activity"/>
    <property type="evidence" value="ECO:0007669"/>
    <property type="project" value="InterPro"/>
</dbReference>
<dbReference type="FunFam" id="1.10.150.50:FF:000009">
    <property type="entry name" value="Stromal interaction molecule 1"/>
    <property type="match status" value="1"/>
</dbReference>
<keyword evidence="7" id="KW-0106">Calcium</keyword>
<dbReference type="Gene3D" id="1.10.150.50">
    <property type="entry name" value="Transcription Factor, Ets-1"/>
    <property type="match status" value="1"/>
</dbReference>
<keyword evidence="10" id="KW-0406">Ion transport</keyword>
<dbReference type="InterPro" id="IPR037608">
    <property type="entry name" value="STIM1/2"/>
</dbReference>
<dbReference type="GO" id="GO:0046872">
    <property type="term" value="F:metal ion binding"/>
    <property type="evidence" value="ECO:0007669"/>
    <property type="project" value="UniProtKB-KW"/>
</dbReference>
<dbReference type="InterPro" id="IPR013761">
    <property type="entry name" value="SAM/pointed_sf"/>
</dbReference>
<dbReference type="KEGG" id="spu:581356"/>
<keyword evidence="3" id="KW-0109">Calcium transport</keyword>
<dbReference type="RefSeq" id="XP_030836498.1">
    <property type="nucleotide sequence ID" value="XM_030980638.1"/>
</dbReference>